<dbReference type="Proteomes" id="UP001497497">
    <property type="component" value="Unassembled WGS sequence"/>
</dbReference>
<dbReference type="Gene3D" id="3.10.100.10">
    <property type="entry name" value="Mannose-Binding Protein A, subunit A"/>
    <property type="match status" value="1"/>
</dbReference>
<reference evidence="3 4" key="1">
    <citation type="submission" date="2024-04" db="EMBL/GenBank/DDBJ databases">
        <authorList>
            <consortium name="Genoscope - CEA"/>
            <person name="William W."/>
        </authorList>
    </citation>
    <scope>NUCLEOTIDE SEQUENCE [LARGE SCALE GENOMIC DNA]</scope>
</reference>
<keyword evidence="1" id="KW-0732">Signal</keyword>
<evidence type="ECO:0000259" key="2">
    <source>
        <dbReference type="PROSITE" id="PS50041"/>
    </source>
</evidence>
<feature type="domain" description="C-type lectin" evidence="2">
    <location>
        <begin position="252"/>
        <end position="356"/>
    </location>
</feature>
<feature type="signal peptide" evidence="1">
    <location>
        <begin position="1"/>
        <end position="17"/>
    </location>
</feature>
<dbReference type="CDD" id="cd00037">
    <property type="entry name" value="CLECT"/>
    <property type="match status" value="1"/>
</dbReference>
<feature type="chain" id="PRO_5043494836" description="C-type lectin domain-containing protein" evidence="1">
    <location>
        <begin position="18"/>
        <end position="380"/>
    </location>
</feature>
<dbReference type="InterPro" id="IPR001304">
    <property type="entry name" value="C-type_lectin-like"/>
</dbReference>
<protein>
    <recommendedName>
        <fullName evidence="2">C-type lectin domain-containing protein</fullName>
    </recommendedName>
</protein>
<dbReference type="SMART" id="SM00034">
    <property type="entry name" value="CLECT"/>
    <property type="match status" value="1"/>
</dbReference>
<evidence type="ECO:0000256" key="1">
    <source>
        <dbReference type="SAM" id="SignalP"/>
    </source>
</evidence>
<evidence type="ECO:0000313" key="3">
    <source>
        <dbReference type="EMBL" id="CAL1528793.1"/>
    </source>
</evidence>
<dbReference type="InterPro" id="IPR016187">
    <property type="entry name" value="CTDL_fold"/>
</dbReference>
<evidence type="ECO:0000313" key="4">
    <source>
        <dbReference type="Proteomes" id="UP001497497"/>
    </source>
</evidence>
<accession>A0AAV2H5T2</accession>
<dbReference type="Pfam" id="PF00059">
    <property type="entry name" value="Lectin_C"/>
    <property type="match status" value="1"/>
</dbReference>
<comment type="caution">
    <text evidence="3">The sequence shown here is derived from an EMBL/GenBank/DDBJ whole genome shotgun (WGS) entry which is preliminary data.</text>
</comment>
<proteinExistence type="predicted"/>
<gene>
    <name evidence="3" type="ORF">GSLYS_00002963001</name>
</gene>
<dbReference type="PROSITE" id="PS50041">
    <property type="entry name" value="C_TYPE_LECTIN_2"/>
    <property type="match status" value="1"/>
</dbReference>
<dbReference type="AlphaFoldDB" id="A0AAV2H5T2"/>
<keyword evidence="4" id="KW-1185">Reference proteome</keyword>
<sequence>MNSVLPLILAMLAVTDAALQIAVNPGALQFGNSRNLNIRCSYSKEQRPAPSRLHYLLISFASDVEKPVFRYLASISIVDGLDKDTEAAAAGHINITRGEESWLSLTWSYPFFNRVGLYKCEANSLNLRGDASTVSKIVEVGGVKQLEGSLFDVTQNHSMDVEQLKNDRGFLFDVVKNQSRDLEQLNTNKGLLFDAVEQLKTDRRLLIDAIHKQSRDFEQLKTDQGSLKASFLKINSRFDSATHAHFSVSPAHNGRRYYLSRASNFLVFNEVDTVCALYGGYLAEVDDNAEFQFIKSFLAAYPQYTGVLCSGTDEVTESHWVNVRSKTQVNYIRWGPHDPNGGRKENCLFFWQKGGWYMADWICPRGKVGHDIGYLCEIPE</sequence>
<organism evidence="3 4">
    <name type="scientific">Lymnaea stagnalis</name>
    <name type="common">Great pond snail</name>
    <name type="synonym">Helix stagnalis</name>
    <dbReference type="NCBI Taxonomy" id="6523"/>
    <lineage>
        <taxon>Eukaryota</taxon>
        <taxon>Metazoa</taxon>
        <taxon>Spiralia</taxon>
        <taxon>Lophotrochozoa</taxon>
        <taxon>Mollusca</taxon>
        <taxon>Gastropoda</taxon>
        <taxon>Heterobranchia</taxon>
        <taxon>Euthyneura</taxon>
        <taxon>Panpulmonata</taxon>
        <taxon>Hygrophila</taxon>
        <taxon>Lymnaeoidea</taxon>
        <taxon>Lymnaeidae</taxon>
        <taxon>Lymnaea</taxon>
    </lineage>
</organism>
<name>A0AAV2H5T2_LYMST</name>
<dbReference type="EMBL" id="CAXITT010000038">
    <property type="protein sequence ID" value="CAL1528793.1"/>
    <property type="molecule type" value="Genomic_DNA"/>
</dbReference>
<dbReference type="InterPro" id="IPR016186">
    <property type="entry name" value="C-type_lectin-like/link_sf"/>
</dbReference>
<dbReference type="SUPFAM" id="SSF56436">
    <property type="entry name" value="C-type lectin-like"/>
    <property type="match status" value="1"/>
</dbReference>